<gene>
    <name evidence="2" type="ORF">QCA50_014692</name>
</gene>
<evidence type="ECO:0000313" key="3">
    <source>
        <dbReference type="Proteomes" id="UP001385951"/>
    </source>
</evidence>
<reference evidence="2 3" key="1">
    <citation type="submission" date="2022-09" db="EMBL/GenBank/DDBJ databases">
        <authorList>
            <person name="Palmer J.M."/>
        </authorList>
    </citation>
    <scope>NUCLEOTIDE SEQUENCE [LARGE SCALE GENOMIC DNA]</scope>
    <source>
        <strain evidence="2 3">DSM 7382</strain>
    </source>
</reference>
<feature type="region of interest" description="Disordered" evidence="1">
    <location>
        <begin position="228"/>
        <end position="278"/>
    </location>
</feature>
<feature type="compositionally biased region" description="Basic and acidic residues" evidence="1">
    <location>
        <begin position="237"/>
        <end position="250"/>
    </location>
</feature>
<feature type="compositionally biased region" description="Polar residues" evidence="1">
    <location>
        <begin position="256"/>
        <end position="278"/>
    </location>
</feature>
<keyword evidence="3" id="KW-1185">Reference proteome</keyword>
<dbReference type="AlphaFoldDB" id="A0AAW0FMP0"/>
<dbReference type="EMBL" id="JASBNA010000037">
    <property type="protein sequence ID" value="KAK7682106.1"/>
    <property type="molecule type" value="Genomic_DNA"/>
</dbReference>
<accession>A0AAW0FMP0</accession>
<evidence type="ECO:0000256" key="1">
    <source>
        <dbReference type="SAM" id="MobiDB-lite"/>
    </source>
</evidence>
<sequence>MLYVVDIASHIAYRAFDCLRIWGITQHQWFPTIIVFTLGMFEPAINIFNYTTPLSFNIIPSGPLAGCWPFATTKEYVYIDSSWPSILRASSEARVQTTLTSTLLRNGSIQFGTLLVLNIIAVILDSLSVANIQEASISSLSNFIYFQQIFNSILLSHFILDLHSIYLTESNPGSQTNPRSTGMEFAASVQGNIAASLDISWATGEESERDIEEDEEIWYSNNPLTDGLLQDIGGGESDERTKISEVDKGLEVGPSGSVQTMNRSSASDLSTGDVQEIA</sequence>
<dbReference type="Proteomes" id="UP001385951">
    <property type="component" value="Unassembled WGS sequence"/>
</dbReference>
<proteinExistence type="predicted"/>
<name>A0AAW0FMP0_9APHY</name>
<organism evidence="2 3">
    <name type="scientific">Cerrena zonata</name>
    <dbReference type="NCBI Taxonomy" id="2478898"/>
    <lineage>
        <taxon>Eukaryota</taxon>
        <taxon>Fungi</taxon>
        <taxon>Dikarya</taxon>
        <taxon>Basidiomycota</taxon>
        <taxon>Agaricomycotina</taxon>
        <taxon>Agaricomycetes</taxon>
        <taxon>Polyporales</taxon>
        <taxon>Cerrenaceae</taxon>
        <taxon>Cerrena</taxon>
    </lineage>
</organism>
<evidence type="ECO:0000313" key="2">
    <source>
        <dbReference type="EMBL" id="KAK7682106.1"/>
    </source>
</evidence>
<protein>
    <submittedName>
        <fullName evidence="2">Uncharacterized protein</fullName>
    </submittedName>
</protein>
<comment type="caution">
    <text evidence="2">The sequence shown here is derived from an EMBL/GenBank/DDBJ whole genome shotgun (WGS) entry which is preliminary data.</text>
</comment>